<dbReference type="SUPFAM" id="SSF53756">
    <property type="entry name" value="UDP-Glycosyltransferase/glycogen phosphorylase"/>
    <property type="match status" value="1"/>
</dbReference>
<sequence>MSGDRFRRTLFRTAHRLGVGDELVGAYAAVTGWDDFDVDDEIRSTQLDPESRNGRVLIPLIEGHSPVNSYRHCILAHAFRTRGYEPIVLRCHAGLDLCLRKEPRWSDDSVCDICRHYGEAMLDAFGLTPYPLDAVIEGRSVPSVDDFDDPTSVRYEGVDVSQFAVTTLRKFHRQFHVDPTGSDEPFYRRFLQSGLDLAAATATVIEEFDIEVTLGNDDKYVYGGIPLAVAATRDVPAYSHCLGYRDQTMLISNVEHRSSFPQYERPDVVEAELDVPLTDREAEKINSLMAGRASGESTRHVYSSTTKQGVASDDGRTMAGMFTNLIWDASLETDDALFGDVFDWIETTVRGAGGRDDLSLLVKCHPAEAKRGTNESVAEWIKRRIDPLPDNVEILPPDTDVDTYQLIRDLDVGFVYNSTVGLEMAFEGKPVVVGGNTHYRGFDFTIDPGTVEDYRRTIERADDLHMTDEMHARARRYAYFLFEQKHLEFPFYRTNQETLEDELLPAEHADIADGADPFDFLVDRCLAGEPVFYSRQADRRQPPRT</sequence>
<evidence type="ECO:0008006" key="3">
    <source>
        <dbReference type="Google" id="ProtNLM"/>
    </source>
</evidence>
<proteinExistence type="predicted"/>
<keyword evidence="2" id="KW-1185">Reference proteome</keyword>
<evidence type="ECO:0000313" key="1">
    <source>
        <dbReference type="EMBL" id="MFC7255290.1"/>
    </source>
</evidence>
<dbReference type="RefSeq" id="WP_379703514.1">
    <property type="nucleotide sequence ID" value="NZ_JBHTAT010000001.1"/>
</dbReference>
<accession>A0ABD5ZY67</accession>
<dbReference type="EMBL" id="JBHTAT010000001">
    <property type="protein sequence ID" value="MFC7255290.1"/>
    <property type="molecule type" value="Genomic_DNA"/>
</dbReference>
<gene>
    <name evidence="1" type="ORF">ACFQKE_08290</name>
</gene>
<name>A0ABD5ZY67_9EURY</name>
<organism evidence="1 2">
    <name type="scientific">Haloplanus litoreus</name>
    <dbReference type="NCBI Taxonomy" id="767515"/>
    <lineage>
        <taxon>Archaea</taxon>
        <taxon>Methanobacteriati</taxon>
        <taxon>Methanobacteriota</taxon>
        <taxon>Stenosarchaea group</taxon>
        <taxon>Halobacteria</taxon>
        <taxon>Halobacteriales</taxon>
        <taxon>Haloferacaceae</taxon>
        <taxon>Haloplanus</taxon>
    </lineage>
</organism>
<evidence type="ECO:0000313" key="2">
    <source>
        <dbReference type="Proteomes" id="UP001596434"/>
    </source>
</evidence>
<dbReference type="GeneID" id="96953642"/>
<reference evidence="1 2" key="1">
    <citation type="journal article" date="2019" name="Int. J. Syst. Evol. Microbiol.">
        <title>The Global Catalogue of Microorganisms (GCM) 10K type strain sequencing project: providing services to taxonomists for standard genome sequencing and annotation.</title>
        <authorList>
            <consortium name="The Broad Institute Genomics Platform"/>
            <consortium name="The Broad Institute Genome Sequencing Center for Infectious Disease"/>
            <person name="Wu L."/>
            <person name="Ma J."/>
        </authorList>
    </citation>
    <scope>NUCLEOTIDE SEQUENCE [LARGE SCALE GENOMIC DNA]</scope>
    <source>
        <strain evidence="1 2">GX21</strain>
    </source>
</reference>
<protein>
    <recommendedName>
        <fullName evidence="3">Capsule polysaccharide biosynthesis protein</fullName>
    </recommendedName>
</protein>
<dbReference type="Proteomes" id="UP001596434">
    <property type="component" value="Unassembled WGS sequence"/>
</dbReference>
<dbReference type="AlphaFoldDB" id="A0ABD5ZY67"/>
<comment type="caution">
    <text evidence="1">The sequence shown here is derived from an EMBL/GenBank/DDBJ whole genome shotgun (WGS) entry which is preliminary data.</text>
</comment>